<dbReference type="GO" id="GO:0050660">
    <property type="term" value="F:flavin adenine dinucleotide binding"/>
    <property type="evidence" value="ECO:0007669"/>
    <property type="project" value="InterPro"/>
</dbReference>
<dbReference type="PANTHER" id="PTHR43884:SF12">
    <property type="entry name" value="ISOVALERYL-COA DEHYDROGENASE, MITOCHONDRIAL-RELATED"/>
    <property type="match status" value="1"/>
</dbReference>
<organism evidence="9 10">
    <name type="scientific">Caballeronia choica</name>
    <dbReference type="NCBI Taxonomy" id="326476"/>
    <lineage>
        <taxon>Bacteria</taxon>
        <taxon>Pseudomonadati</taxon>
        <taxon>Pseudomonadota</taxon>
        <taxon>Betaproteobacteria</taxon>
        <taxon>Burkholderiales</taxon>
        <taxon>Burkholderiaceae</taxon>
        <taxon>Caballeronia</taxon>
    </lineage>
</organism>
<feature type="domain" description="Acyl-CoA dehydrogenase/oxidase C-terminal" evidence="6">
    <location>
        <begin position="230"/>
        <end position="377"/>
    </location>
</feature>
<proteinExistence type="inferred from homology"/>
<dbReference type="RefSeq" id="WP_087649557.1">
    <property type="nucleotide sequence ID" value="NZ_FCON02000196.1"/>
</dbReference>
<dbReference type="InterPro" id="IPR009075">
    <property type="entry name" value="AcylCo_DH/oxidase_C"/>
</dbReference>
<dbReference type="InterPro" id="IPR006091">
    <property type="entry name" value="Acyl-CoA_Oxase/DH_mid-dom"/>
</dbReference>
<reference evidence="9" key="1">
    <citation type="submission" date="2016-01" db="EMBL/GenBank/DDBJ databases">
        <authorList>
            <person name="Peeters C."/>
        </authorList>
    </citation>
    <scope>NUCLEOTIDE SEQUENCE [LARGE SCALE GENOMIC DNA]</scope>
    <source>
        <strain evidence="9">LMG 22940</strain>
    </source>
</reference>
<dbReference type="InterPro" id="IPR009100">
    <property type="entry name" value="AcylCoA_DH/oxidase_NM_dom_sf"/>
</dbReference>
<evidence type="ECO:0000259" key="8">
    <source>
        <dbReference type="Pfam" id="PF02771"/>
    </source>
</evidence>
<dbReference type="InterPro" id="IPR006089">
    <property type="entry name" value="Acyl-CoA_DH_CS"/>
</dbReference>
<dbReference type="InterPro" id="IPR046373">
    <property type="entry name" value="Acyl-CoA_Oxase/DH_mid-dom_sf"/>
</dbReference>
<protein>
    <submittedName>
        <fullName evidence="9">Acyl-CoA dehydrogenase</fullName>
    </submittedName>
</protein>
<dbReference type="EMBL" id="FCON02000196">
    <property type="protein sequence ID" value="SAL85652.1"/>
    <property type="molecule type" value="Genomic_DNA"/>
</dbReference>
<gene>
    <name evidence="9" type="ORF">AWB68_07754</name>
</gene>
<dbReference type="FunFam" id="1.20.140.10:FF:000001">
    <property type="entry name" value="Acyl-CoA dehydrogenase"/>
    <property type="match status" value="1"/>
</dbReference>
<name>A0A158KWY5_9BURK</name>
<dbReference type="Pfam" id="PF02770">
    <property type="entry name" value="Acyl-CoA_dh_M"/>
    <property type="match status" value="1"/>
</dbReference>
<dbReference type="AlphaFoldDB" id="A0A158KWY5"/>
<evidence type="ECO:0000313" key="9">
    <source>
        <dbReference type="EMBL" id="SAL85652.1"/>
    </source>
</evidence>
<dbReference type="InterPro" id="IPR037069">
    <property type="entry name" value="AcylCoA_DH/ox_N_sf"/>
</dbReference>
<feature type="domain" description="Acyl-CoA oxidase/dehydrogenase middle" evidence="7">
    <location>
        <begin position="123"/>
        <end position="217"/>
    </location>
</feature>
<comment type="similarity">
    <text evidence="2">Belongs to the acyl-CoA dehydrogenase family.</text>
</comment>
<evidence type="ECO:0000259" key="6">
    <source>
        <dbReference type="Pfam" id="PF00441"/>
    </source>
</evidence>
<dbReference type="Pfam" id="PF00441">
    <property type="entry name" value="Acyl-CoA_dh_1"/>
    <property type="match status" value="1"/>
</dbReference>
<dbReference type="Pfam" id="PF02771">
    <property type="entry name" value="Acyl-CoA_dh_N"/>
    <property type="match status" value="1"/>
</dbReference>
<evidence type="ECO:0000256" key="3">
    <source>
        <dbReference type="ARBA" id="ARBA00022630"/>
    </source>
</evidence>
<accession>A0A158KWY5</accession>
<dbReference type="OrthoDB" id="9770681at2"/>
<evidence type="ECO:0000256" key="1">
    <source>
        <dbReference type="ARBA" id="ARBA00001974"/>
    </source>
</evidence>
<keyword evidence="5" id="KW-0560">Oxidoreductase</keyword>
<evidence type="ECO:0000256" key="5">
    <source>
        <dbReference type="ARBA" id="ARBA00023002"/>
    </source>
</evidence>
<feature type="domain" description="Acyl-CoA dehydrogenase/oxidase N-terminal" evidence="8">
    <location>
        <begin position="8"/>
        <end position="119"/>
    </location>
</feature>
<dbReference type="InterPro" id="IPR013786">
    <property type="entry name" value="AcylCoA_DH/ox_N"/>
</dbReference>
<dbReference type="FunFam" id="2.40.110.10:FF:000002">
    <property type="entry name" value="Acyl-CoA dehydrogenase fadE12"/>
    <property type="match status" value="1"/>
</dbReference>
<dbReference type="Gene3D" id="2.40.110.10">
    <property type="entry name" value="Butyryl-CoA Dehydrogenase, subunit A, domain 2"/>
    <property type="match status" value="1"/>
</dbReference>
<keyword evidence="4" id="KW-0274">FAD</keyword>
<dbReference type="Gene3D" id="1.10.540.10">
    <property type="entry name" value="Acyl-CoA dehydrogenase/oxidase, N-terminal domain"/>
    <property type="match status" value="1"/>
</dbReference>
<sequence>MERLIFEAEHEIFRESARRFFQREVSPHGERWREQGCVDREVFLKAGEQGYLLMWADPAHGGAGVEDFRYEQVLIEENARFGDSGFFHTLHSRLVGPYIGKLGNDEQRARILPKAARGEAILAIAMTEPQTGSDLAGIRARAEEKSDYWLLNGAKTFISNGILADYVVVAARTSPDNPHAIGLFIVERGMPGFERGRRLKKMGLQSQDTAELFFDNVRVPKANVLGDATQGFRYLTRHLAEERLLGACGYLACAQVAFDLTLDYVKERKAFGRPIGTFQNSRFKLAALRAELDSLQTFVDQCVLLHNAGKLSSETAAAAKLLCSELEGRATDEGVQLHGGAGYMDEYRISRMYTDARVSRIYAGSSEIMKEIIGRSLGLDDRKLG</sequence>
<keyword evidence="3" id="KW-0285">Flavoprotein</keyword>
<dbReference type="PANTHER" id="PTHR43884">
    <property type="entry name" value="ACYL-COA DEHYDROGENASE"/>
    <property type="match status" value="1"/>
</dbReference>
<evidence type="ECO:0000256" key="2">
    <source>
        <dbReference type="ARBA" id="ARBA00009347"/>
    </source>
</evidence>
<dbReference type="GO" id="GO:0003995">
    <property type="term" value="F:acyl-CoA dehydrogenase activity"/>
    <property type="evidence" value="ECO:0007669"/>
    <property type="project" value="InterPro"/>
</dbReference>
<evidence type="ECO:0000256" key="4">
    <source>
        <dbReference type="ARBA" id="ARBA00022827"/>
    </source>
</evidence>
<evidence type="ECO:0000313" key="10">
    <source>
        <dbReference type="Proteomes" id="UP000054770"/>
    </source>
</evidence>
<dbReference type="InterPro" id="IPR036250">
    <property type="entry name" value="AcylCo_DH-like_C"/>
</dbReference>
<dbReference type="PROSITE" id="PS00073">
    <property type="entry name" value="ACYL_COA_DH_2"/>
    <property type="match status" value="1"/>
</dbReference>
<dbReference type="SUPFAM" id="SSF47203">
    <property type="entry name" value="Acyl-CoA dehydrogenase C-terminal domain-like"/>
    <property type="match status" value="1"/>
</dbReference>
<dbReference type="Proteomes" id="UP000054770">
    <property type="component" value="Unassembled WGS sequence"/>
</dbReference>
<comment type="cofactor">
    <cofactor evidence="1">
        <name>FAD</name>
        <dbReference type="ChEBI" id="CHEBI:57692"/>
    </cofactor>
</comment>
<dbReference type="SUPFAM" id="SSF56645">
    <property type="entry name" value="Acyl-CoA dehydrogenase NM domain-like"/>
    <property type="match status" value="1"/>
</dbReference>
<dbReference type="Gene3D" id="1.20.140.10">
    <property type="entry name" value="Butyryl-CoA Dehydrogenase, subunit A, domain 3"/>
    <property type="match status" value="1"/>
</dbReference>
<evidence type="ECO:0000259" key="7">
    <source>
        <dbReference type="Pfam" id="PF02770"/>
    </source>
</evidence>
<comment type="caution">
    <text evidence="9">The sequence shown here is derived from an EMBL/GenBank/DDBJ whole genome shotgun (WGS) entry which is preliminary data.</text>
</comment>
<keyword evidence="10" id="KW-1185">Reference proteome</keyword>